<dbReference type="EMBL" id="JAFMYV010000007">
    <property type="protein sequence ID" value="MBO0937716.1"/>
    <property type="molecule type" value="Genomic_DNA"/>
</dbReference>
<accession>A0A939GJ49</accession>
<protein>
    <submittedName>
        <fullName evidence="1">Pyridoxamine 5'-phosphate oxidase family protein</fullName>
    </submittedName>
</protein>
<dbReference type="Pfam" id="PF12900">
    <property type="entry name" value="Pyridox_ox_2"/>
    <property type="match status" value="1"/>
</dbReference>
<dbReference type="AlphaFoldDB" id="A0A939GJ49"/>
<name>A0A939GJ49_9BACT</name>
<organism evidence="1 2">
    <name type="scientific">Fibrella rubiginis</name>
    <dbReference type="NCBI Taxonomy" id="2817060"/>
    <lineage>
        <taxon>Bacteria</taxon>
        <taxon>Pseudomonadati</taxon>
        <taxon>Bacteroidota</taxon>
        <taxon>Cytophagia</taxon>
        <taxon>Cytophagales</taxon>
        <taxon>Spirosomataceae</taxon>
        <taxon>Fibrella</taxon>
    </lineage>
</organism>
<dbReference type="Gene3D" id="2.30.110.10">
    <property type="entry name" value="Electron Transport, Fmn-binding Protein, Chain A"/>
    <property type="match status" value="1"/>
</dbReference>
<dbReference type="PANTHER" id="PTHR34071">
    <property type="entry name" value="5-NITROIMIDAZOLE ANTIBIOTICS RESISTANCE PROTEIN, NIMA-FAMILY-RELATED PROTEIN-RELATED"/>
    <property type="match status" value="1"/>
</dbReference>
<sequence length="212" mass="23583">MTPTSRTKLTRLPKRGAHDPATIYPILDEGLVCHVSYILHGQPFMIPIAYCRINDTVYIHGSVGSHFLRELAKGIDVCLAVTLIDGLVLARSAFHHSVNYRSVILFGKTRLVTDGTEAWDVLKQITEHLIPGRWDDTRQPNDSEMKKTMVLAIDVDEASAKVRTGNVNDDPDDAGLPHWAGVLPLTIQPRAPIQDPNQAAMEVPEYVTGWKR</sequence>
<keyword evidence="2" id="KW-1185">Reference proteome</keyword>
<dbReference type="Proteomes" id="UP000664034">
    <property type="component" value="Unassembled WGS sequence"/>
</dbReference>
<reference evidence="1" key="1">
    <citation type="submission" date="2021-03" db="EMBL/GenBank/DDBJ databases">
        <title>Fibrella sp. HMF5335 genome sequencing and assembly.</title>
        <authorList>
            <person name="Kang H."/>
            <person name="Kim H."/>
            <person name="Bae S."/>
            <person name="Joh K."/>
        </authorList>
    </citation>
    <scope>NUCLEOTIDE SEQUENCE</scope>
    <source>
        <strain evidence="1">HMF5335</strain>
    </source>
</reference>
<proteinExistence type="predicted"/>
<evidence type="ECO:0000313" key="1">
    <source>
        <dbReference type="EMBL" id="MBO0937716.1"/>
    </source>
</evidence>
<dbReference type="InterPro" id="IPR024747">
    <property type="entry name" value="Pyridox_Oxase-rel"/>
</dbReference>
<dbReference type="PANTHER" id="PTHR34071:SF2">
    <property type="entry name" value="FLAVIN-NUCLEOTIDE-BINDING PROTEIN"/>
    <property type="match status" value="1"/>
</dbReference>
<gene>
    <name evidence="1" type="ORF">J2I47_14250</name>
</gene>
<dbReference type="SUPFAM" id="SSF50475">
    <property type="entry name" value="FMN-binding split barrel"/>
    <property type="match status" value="1"/>
</dbReference>
<dbReference type="InterPro" id="IPR012349">
    <property type="entry name" value="Split_barrel_FMN-bd"/>
</dbReference>
<comment type="caution">
    <text evidence="1">The sequence shown here is derived from an EMBL/GenBank/DDBJ whole genome shotgun (WGS) entry which is preliminary data.</text>
</comment>
<dbReference type="RefSeq" id="WP_207365266.1">
    <property type="nucleotide sequence ID" value="NZ_JAFMYV010000007.1"/>
</dbReference>
<evidence type="ECO:0000313" key="2">
    <source>
        <dbReference type="Proteomes" id="UP000664034"/>
    </source>
</evidence>